<dbReference type="InterPro" id="IPR008207">
    <property type="entry name" value="Sig_transdc_His_kin_Hpt_dom"/>
</dbReference>
<organism evidence="22 23">
    <name type="scientific">Paraferrimonas sedimenticola</name>
    <dbReference type="NCBI Taxonomy" id="375674"/>
    <lineage>
        <taxon>Bacteria</taxon>
        <taxon>Pseudomonadati</taxon>
        <taxon>Pseudomonadota</taxon>
        <taxon>Gammaproteobacteria</taxon>
        <taxon>Alteromonadales</taxon>
        <taxon>Ferrimonadaceae</taxon>
        <taxon>Paraferrimonas</taxon>
    </lineage>
</organism>
<gene>
    <name evidence="22" type="ORF">GCM10007895_03650</name>
</gene>
<evidence type="ECO:0000256" key="13">
    <source>
        <dbReference type="ARBA" id="ARBA00023136"/>
    </source>
</evidence>
<dbReference type="Pfam" id="PF02518">
    <property type="entry name" value="HATPase_c"/>
    <property type="match status" value="1"/>
</dbReference>
<evidence type="ECO:0000256" key="8">
    <source>
        <dbReference type="ARBA" id="ARBA00022741"/>
    </source>
</evidence>
<dbReference type="InterPro" id="IPR036097">
    <property type="entry name" value="HisK_dim/P_sf"/>
</dbReference>
<evidence type="ECO:0000259" key="19">
    <source>
        <dbReference type="PROSITE" id="PS50112"/>
    </source>
</evidence>
<dbReference type="Pfam" id="PF00512">
    <property type="entry name" value="HisKA"/>
    <property type="match status" value="1"/>
</dbReference>
<dbReference type="SUPFAM" id="SSF47384">
    <property type="entry name" value="Homodimeric domain of signal transducing histidine kinase"/>
    <property type="match status" value="1"/>
</dbReference>
<dbReference type="GO" id="GO:0000155">
    <property type="term" value="F:phosphorelay sensor kinase activity"/>
    <property type="evidence" value="ECO:0007669"/>
    <property type="project" value="InterPro"/>
</dbReference>
<feature type="modified residue" description="4-aspartylphosphate" evidence="15">
    <location>
        <position position="1370"/>
    </location>
</feature>
<proteinExistence type="predicted"/>
<feature type="signal peptide" evidence="16">
    <location>
        <begin position="1"/>
        <end position="23"/>
    </location>
</feature>
<dbReference type="EC" id="2.7.13.3" evidence="3"/>
<dbReference type="NCBIfam" id="TIGR00229">
    <property type="entry name" value="sensory_box"/>
    <property type="match status" value="2"/>
</dbReference>
<evidence type="ECO:0000256" key="4">
    <source>
        <dbReference type="ARBA" id="ARBA00022475"/>
    </source>
</evidence>
<dbReference type="CDD" id="cd17546">
    <property type="entry name" value="REC_hyHK_CKI1_RcsC-like"/>
    <property type="match status" value="2"/>
</dbReference>
<dbReference type="InterPro" id="IPR036641">
    <property type="entry name" value="HPT_dom_sf"/>
</dbReference>
<dbReference type="CDD" id="cd00082">
    <property type="entry name" value="HisKA"/>
    <property type="match status" value="1"/>
</dbReference>
<evidence type="ECO:0000256" key="5">
    <source>
        <dbReference type="ARBA" id="ARBA00022553"/>
    </source>
</evidence>
<dbReference type="PROSITE" id="PS50113">
    <property type="entry name" value="PAC"/>
    <property type="match status" value="1"/>
</dbReference>
<keyword evidence="7" id="KW-0812">Transmembrane</keyword>
<dbReference type="FunFam" id="3.30.565.10:FF:000010">
    <property type="entry name" value="Sensor histidine kinase RcsC"/>
    <property type="match status" value="1"/>
</dbReference>
<dbReference type="InterPro" id="IPR005467">
    <property type="entry name" value="His_kinase_dom"/>
</dbReference>
<sequence>MGGWIWKSLLSLIALAWLSAVHAAEPDSNLRLTEEERQWIVDNPVIRVSADPNWAPIDFEDESGIQRGIASAYLELIEQKTGIDFQIQPKRPFKEAYEMAIDGDIDVMMSLSWSKSRERDFIFGEPYFVGPYAIITRRNAKPIRSFDELKDKRVLVDSTYVLGRFTSQNFPTASVTLKTSTKEALRALAREEADAYVGSQIAALWNAEQLRLINLRINADPGIEMDKVHFGVPKHLPLLASIINKAMGQIDEAQRSRIEQTWIRAPSGDLQIADKRSGEVQLSSEQQALIDALGNLKLGMDPTWYPFEYIDEDGTYRGIVADYVHILEQRLGKDFVPMVELPWEQVEDALAAGEIDVIAGLTKTPARAERFLFTRSYVEIPIAVFTAINSPRYSDLDQLSGKTMAVLENYMQEELVRRDYPDIEIKTYTDVDSALLAVSQGEVYAYIGNVQVATESVNRQALINLKMNFETQYAYNLAFAVSKQRPELAELLDLMVGSISPQTRKDIDHKWLAIRLVSGSESFEPVVLTPDEKAWIEANPVVTFSEIEWPPISFIENGELTGIAGSYLDYIAEATGLRFRFKEYESWGQVLDAFARDEIMALPTSTYELERGDSLFSDPLISNRLAIATRSEVSYISSVEQLQGEVIAVYADSSAMALLQQTYPGLKYLPVPNEVEGMNAVMQHKAYAYIDVLPVVAHWLSTGGREQLKISGTLPEAVNIAFQVKNHNAELVSIVNKVLANMTEADRTRIYQDWIRVQVEEGIDTSFLLWILTPIGIIFIGFVVWTRRQAKEISYRKAQEARFQALLESAPDAMVIVNAQGIVELINSQAEKMFEYPREELLGQPVELLIPHGYRKAHQQQRREYLQEFEVRSMGAGAELFCVTKHGNQIPVDIELAPMESDTGPLVVASVRDITERKAQEQALAASEAQLRSLLENAPSGVLLVDSDEAMSYVFANAMWVAITGYQMEEIGDADTWYQTMFPDPEYRQFVIESFELDVQDNFVNRDAIYTITAKDGTTKECQFRLAVLPNGQKLAFVQDVTGPRAEIRRYQNELRMAKEKAEAATKAKSDFLANMSHEIRTPINAVIGMSHLALQTDLDPKQRNYVDKAHRSAETLLGVINDILDFSKIEAGKLSLEEVPFRLEDVLDNLANLVGMRAEEKGLELMFDVPTDMPTSLMGDPLRLGQVLTNLGNNAVKFTDKGEVVVRVSHTPVEDDPNAVQLLFSVTDTGIGMSKEQMLKLFKPFQQADSSTTRYYGGTGLGLSISKNLTTMMGGKMWAESEPGRGSTFHFSVQLSKQSGPQSARRLGQVAPELIRVLVVDDNLTAREIFSSMLASLGFRVDQVESGDLALEAIANADKSDPYQLVIMDWKMPGKDGIETSRCIQEQQSLSNLPTLIMVTAYGREEAMAAASNVDIRGFLVKPVTPSALLEAIMGALGKEITREAPSKDRQQKLNEDLAVLKGAHILLVEDNAINQELALELLTLNGMTAEVANHGEEALALLRSQSFDGVLMDCQMPVMDGYQATRAIRENPHWRDLPVIAMTANAMAGDSDKVLDAGMNDYIAKPIDVKVMFATMARWIKAGDDKPVLTQTAAVKSSPSSHEEVSLEGLAGLDYRAGLATCANNPGLYRKLVTKFGGEINGTLAEIKQAMDAQDQSLSVRLVHTVSGVAGNLGALDVAKASRALEAELKASMQNSDSALWQQFEQSMLALESELAPLFADSKKATAAVEERVPQAEADPVQLQGLLIQLEAMLNDYDASAGELAELIAKLGLNGSQLKQMQALQGALQAFDFDEALSHCQAMQQELASLAQD</sequence>
<name>A0AA37RTL6_9GAMM</name>
<dbReference type="SMART" id="SM00062">
    <property type="entry name" value="PBPb"/>
    <property type="match status" value="3"/>
</dbReference>
<reference evidence="22" key="2">
    <citation type="submission" date="2023-01" db="EMBL/GenBank/DDBJ databases">
        <title>Draft genome sequence of Paraferrimonas sedimenticola strain NBRC 101628.</title>
        <authorList>
            <person name="Sun Q."/>
            <person name="Mori K."/>
        </authorList>
    </citation>
    <scope>NUCLEOTIDE SEQUENCE</scope>
    <source>
        <strain evidence="22">NBRC 101628</strain>
    </source>
</reference>
<keyword evidence="16" id="KW-0732">Signal</keyword>
<dbReference type="CDD" id="cd00130">
    <property type="entry name" value="PAS"/>
    <property type="match status" value="1"/>
</dbReference>
<dbReference type="InterPro" id="IPR035965">
    <property type="entry name" value="PAS-like_dom_sf"/>
</dbReference>
<dbReference type="PROSITE" id="PS50112">
    <property type="entry name" value="PAS"/>
    <property type="match status" value="2"/>
</dbReference>
<dbReference type="InterPro" id="IPR003661">
    <property type="entry name" value="HisK_dim/P_dom"/>
</dbReference>
<feature type="domain" description="PAC" evidence="20">
    <location>
        <begin position="867"/>
        <end position="926"/>
    </location>
</feature>
<dbReference type="Gene3D" id="3.40.190.10">
    <property type="entry name" value="Periplasmic binding protein-like II"/>
    <property type="match status" value="6"/>
</dbReference>
<dbReference type="SMART" id="SM00387">
    <property type="entry name" value="HATPase_c"/>
    <property type="match status" value="1"/>
</dbReference>
<dbReference type="PROSITE" id="PS50110">
    <property type="entry name" value="RESPONSE_REGULATORY"/>
    <property type="match status" value="2"/>
</dbReference>
<evidence type="ECO:0000259" key="21">
    <source>
        <dbReference type="PROSITE" id="PS50894"/>
    </source>
</evidence>
<dbReference type="Pfam" id="PF13426">
    <property type="entry name" value="PAS_9"/>
    <property type="match status" value="1"/>
</dbReference>
<dbReference type="Gene3D" id="3.30.450.20">
    <property type="entry name" value="PAS domain"/>
    <property type="match status" value="2"/>
</dbReference>
<feature type="domain" description="Response regulatory" evidence="18">
    <location>
        <begin position="1466"/>
        <end position="1582"/>
    </location>
</feature>
<keyword evidence="8" id="KW-0547">Nucleotide-binding</keyword>
<keyword evidence="23" id="KW-1185">Reference proteome</keyword>
<dbReference type="CDD" id="cd01007">
    <property type="entry name" value="PBP2_BvgS_HisK_like"/>
    <property type="match status" value="3"/>
</dbReference>
<comment type="caution">
    <text evidence="22">The sequence shown here is derived from an EMBL/GenBank/DDBJ whole genome shotgun (WGS) entry which is preliminary data.</text>
</comment>
<dbReference type="Proteomes" id="UP001161422">
    <property type="component" value="Unassembled WGS sequence"/>
</dbReference>
<reference evidence="22" key="1">
    <citation type="journal article" date="2014" name="Int. J. Syst. Evol. Microbiol.">
        <title>Complete genome sequence of Corynebacterium casei LMG S-19264T (=DSM 44701T), isolated from a smear-ripened cheese.</title>
        <authorList>
            <consortium name="US DOE Joint Genome Institute (JGI-PGF)"/>
            <person name="Walter F."/>
            <person name="Albersmeier A."/>
            <person name="Kalinowski J."/>
            <person name="Ruckert C."/>
        </authorList>
    </citation>
    <scope>NUCLEOTIDE SEQUENCE</scope>
    <source>
        <strain evidence="22">NBRC 101628</strain>
    </source>
</reference>
<dbReference type="GO" id="GO:0005886">
    <property type="term" value="C:plasma membrane"/>
    <property type="evidence" value="ECO:0007669"/>
    <property type="project" value="UniProtKB-SubCell"/>
</dbReference>
<feature type="domain" description="Histidine kinase" evidence="17">
    <location>
        <begin position="1075"/>
        <end position="1298"/>
    </location>
</feature>
<dbReference type="InterPro" id="IPR001789">
    <property type="entry name" value="Sig_transdc_resp-reg_receiver"/>
</dbReference>
<feature type="chain" id="PRO_5041256586" description="histidine kinase" evidence="16">
    <location>
        <begin position="24"/>
        <end position="1815"/>
    </location>
</feature>
<feature type="modified residue" description="Phosphohistidine" evidence="14">
    <location>
        <position position="1666"/>
    </location>
</feature>
<keyword evidence="5 15" id="KW-0597">Phosphoprotein</keyword>
<protein>
    <recommendedName>
        <fullName evidence="3">histidine kinase</fullName>
        <ecNumber evidence="3">2.7.13.3</ecNumber>
    </recommendedName>
</protein>
<dbReference type="SUPFAM" id="SSF55785">
    <property type="entry name" value="PYP-like sensor domain (PAS domain)"/>
    <property type="match status" value="2"/>
</dbReference>
<dbReference type="Gene3D" id="3.30.565.10">
    <property type="entry name" value="Histidine kinase-like ATPase, C-terminal domain"/>
    <property type="match status" value="1"/>
</dbReference>
<feature type="domain" description="Response regulatory" evidence="18">
    <location>
        <begin position="1317"/>
        <end position="1438"/>
    </location>
</feature>
<evidence type="ECO:0000256" key="9">
    <source>
        <dbReference type="ARBA" id="ARBA00022777"/>
    </source>
</evidence>
<keyword evidence="6" id="KW-0808">Transferase</keyword>
<keyword evidence="12" id="KW-0902">Two-component regulatory system</keyword>
<evidence type="ECO:0000256" key="14">
    <source>
        <dbReference type="PROSITE-ProRule" id="PRU00110"/>
    </source>
</evidence>
<dbReference type="SMART" id="SM00448">
    <property type="entry name" value="REC"/>
    <property type="match status" value="2"/>
</dbReference>
<dbReference type="GO" id="GO:0005524">
    <property type="term" value="F:ATP binding"/>
    <property type="evidence" value="ECO:0007669"/>
    <property type="project" value="UniProtKB-KW"/>
</dbReference>
<dbReference type="SUPFAM" id="SSF52172">
    <property type="entry name" value="CheY-like"/>
    <property type="match status" value="2"/>
</dbReference>
<comment type="catalytic activity">
    <reaction evidence="1">
        <text>ATP + protein L-histidine = ADP + protein N-phospho-L-histidine.</text>
        <dbReference type="EC" id="2.7.13.3"/>
    </reaction>
</comment>
<dbReference type="Pfam" id="PF01627">
    <property type="entry name" value="Hpt"/>
    <property type="match status" value="1"/>
</dbReference>
<dbReference type="SMART" id="SM00091">
    <property type="entry name" value="PAS"/>
    <property type="match status" value="2"/>
</dbReference>
<keyword evidence="4" id="KW-1003">Cell membrane</keyword>
<dbReference type="PROSITE" id="PS50109">
    <property type="entry name" value="HIS_KIN"/>
    <property type="match status" value="1"/>
</dbReference>
<dbReference type="InterPro" id="IPR000014">
    <property type="entry name" value="PAS"/>
</dbReference>
<dbReference type="Gene3D" id="1.20.120.160">
    <property type="entry name" value="HPT domain"/>
    <property type="match status" value="1"/>
</dbReference>
<feature type="domain" description="HPt" evidence="21">
    <location>
        <begin position="1627"/>
        <end position="1728"/>
    </location>
</feature>
<dbReference type="PRINTS" id="PR00344">
    <property type="entry name" value="BCTRLSENSOR"/>
</dbReference>
<dbReference type="Pfam" id="PF00497">
    <property type="entry name" value="SBP_bac_3"/>
    <property type="match status" value="3"/>
</dbReference>
<dbReference type="RefSeq" id="WP_169902968.1">
    <property type="nucleotide sequence ID" value="NZ_BSNC01000001.1"/>
</dbReference>
<dbReference type="EMBL" id="BSNC01000001">
    <property type="protein sequence ID" value="GLP95059.1"/>
    <property type="molecule type" value="Genomic_DNA"/>
</dbReference>
<dbReference type="InterPro" id="IPR011006">
    <property type="entry name" value="CheY-like_superfamily"/>
</dbReference>
<evidence type="ECO:0000256" key="10">
    <source>
        <dbReference type="ARBA" id="ARBA00022840"/>
    </source>
</evidence>
<dbReference type="Pfam" id="PF13188">
    <property type="entry name" value="PAS_8"/>
    <property type="match status" value="1"/>
</dbReference>
<evidence type="ECO:0000259" key="17">
    <source>
        <dbReference type="PROSITE" id="PS50109"/>
    </source>
</evidence>
<evidence type="ECO:0000313" key="22">
    <source>
        <dbReference type="EMBL" id="GLP95059.1"/>
    </source>
</evidence>
<evidence type="ECO:0000256" key="1">
    <source>
        <dbReference type="ARBA" id="ARBA00000085"/>
    </source>
</evidence>
<dbReference type="InterPro" id="IPR004358">
    <property type="entry name" value="Sig_transdc_His_kin-like_C"/>
</dbReference>
<comment type="subcellular location">
    <subcellularLocation>
        <location evidence="2">Cell membrane</location>
        <topology evidence="2">Multi-pass membrane protein</topology>
    </subcellularLocation>
</comment>
<feature type="modified residue" description="4-aspartylphosphate" evidence="15">
    <location>
        <position position="1515"/>
    </location>
</feature>
<evidence type="ECO:0000256" key="11">
    <source>
        <dbReference type="ARBA" id="ARBA00022989"/>
    </source>
</evidence>
<dbReference type="InterPro" id="IPR001638">
    <property type="entry name" value="Solute-binding_3/MltF_N"/>
</dbReference>
<evidence type="ECO:0000256" key="16">
    <source>
        <dbReference type="SAM" id="SignalP"/>
    </source>
</evidence>
<dbReference type="InterPro" id="IPR003594">
    <property type="entry name" value="HATPase_dom"/>
</dbReference>
<evidence type="ECO:0000256" key="12">
    <source>
        <dbReference type="ARBA" id="ARBA00023012"/>
    </source>
</evidence>
<evidence type="ECO:0000256" key="15">
    <source>
        <dbReference type="PROSITE-ProRule" id="PRU00169"/>
    </source>
</evidence>
<keyword evidence="13" id="KW-0472">Membrane</keyword>
<dbReference type="InterPro" id="IPR000700">
    <property type="entry name" value="PAS-assoc_C"/>
</dbReference>
<dbReference type="SUPFAM" id="SSF47226">
    <property type="entry name" value="Histidine-containing phosphotransfer domain, HPT domain"/>
    <property type="match status" value="1"/>
</dbReference>
<dbReference type="CDD" id="cd16922">
    <property type="entry name" value="HATPase_EvgS-ArcB-TorS-like"/>
    <property type="match status" value="1"/>
</dbReference>
<feature type="domain" description="PAS" evidence="19">
    <location>
        <begin position="927"/>
        <end position="1002"/>
    </location>
</feature>
<dbReference type="Gene3D" id="3.40.50.2300">
    <property type="match status" value="2"/>
</dbReference>
<dbReference type="PANTHER" id="PTHR45339">
    <property type="entry name" value="HYBRID SIGNAL TRANSDUCTION HISTIDINE KINASE J"/>
    <property type="match status" value="1"/>
</dbReference>
<dbReference type="SUPFAM" id="SSF53850">
    <property type="entry name" value="Periplasmic binding protein-like II"/>
    <property type="match status" value="3"/>
</dbReference>
<evidence type="ECO:0000256" key="6">
    <source>
        <dbReference type="ARBA" id="ARBA00022679"/>
    </source>
</evidence>
<dbReference type="InterPro" id="IPR036890">
    <property type="entry name" value="HATPase_C_sf"/>
</dbReference>
<evidence type="ECO:0000259" key="18">
    <source>
        <dbReference type="PROSITE" id="PS50110"/>
    </source>
</evidence>
<dbReference type="Gene3D" id="1.10.287.130">
    <property type="match status" value="1"/>
</dbReference>
<evidence type="ECO:0000259" key="20">
    <source>
        <dbReference type="PROSITE" id="PS50113"/>
    </source>
</evidence>
<keyword evidence="10" id="KW-0067">ATP-binding</keyword>
<keyword evidence="9" id="KW-0418">Kinase</keyword>
<evidence type="ECO:0000313" key="23">
    <source>
        <dbReference type="Proteomes" id="UP001161422"/>
    </source>
</evidence>
<evidence type="ECO:0000256" key="3">
    <source>
        <dbReference type="ARBA" id="ARBA00012438"/>
    </source>
</evidence>
<dbReference type="PANTHER" id="PTHR45339:SF1">
    <property type="entry name" value="HYBRID SIGNAL TRANSDUCTION HISTIDINE KINASE J"/>
    <property type="match status" value="1"/>
</dbReference>
<dbReference type="SMART" id="SM00388">
    <property type="entry name" value="HisKA"/>
    <property type="match status" value="1"/>
</dbReference>
<dbReference type="FunFam" id="1.10.287.130:FF:000003">
    <property type="entry name" value="Histidine kinase"/>
    <property type="match status" value="1"/>
</dbReference>
<accession>A0AA37RTL6</accession>
<evidence type="ECO:0000256" key="2">
    <source>
        <dbReference type="ARBA" id="ARBA00004651"/>
    </source>
</evidence>
<dbReference type="SUPFAM" id="SSF55874">
    <property type="entry name" value="ATPase domain of HSP90 chaperone/DNA topoisomerase II/histidine kinase"/>
    <property type="match status" value="1"/>
</dbReference>
<evidence type="ECO:0000256" key="7">
    <source>
        <dbReference type="ARBA" id="ARBA00022692"/>
    </source>
</evidence>
<keyword evidence="11" id="KW-1133">Transmembrane helix</keyword>
<dbReference type="PROSITE" id="PS50894">
    <property type="entry name" value="HPT"/>
    <property type="match status" value="1"/>
</dbReference>
<dbReference type="Pfam" id="PF00072">
    <property type="entry name" value="Response_reg"/>
    <property type="match status" value="2"/>
</dbReference>
<feature type="domain" description="PAS" evidence="19">
    <location>
        <begin position="799"/>
        <end position="851"/>
    </location>
</feature>